<dbReference type="AlphaFoldDB" id="A0A084SKQ7"/>
<gene>
    <name evidence="1" type="ORF">Q664_37425</name>
</gene>
<reference evidence="1 2" key="1">
    <citation type="submission" date="2014-07" db="EMBL/GenBank/DDBJ databases">
        <title>Draft Genome Sequence of Gephyronic Acid Producer, Cystobacter violaceus Strain Cb vi76.</title>
        <authorList>
            <person name="Stevens D.C."/>
            <person name="Young J."/>
            <person name="Carmichael R."/>
            <person name="Tan J."/>
            <person name="Taylor R.E."/>
        </authorList>
    </citation>
    <scope>NUCLEOTIDE SEQUENCE [LARGE SCALE GENOMIC DNA]</scope>
    <source>
        <strain evidence="1 2">Cb vi76</strain>
    </source>
</reference>
<dbReference type="Proteomes" id="UP000028547">
    <property type="component" value="Unassembled WGS sequence"/>
</dbReference>
<sequence length="77" mass="8700">MQQVIVESLGRQSIVAVCARSVGRFAAQYVPPEQVECALLAEQPDANSPQSRARLKNTEDIKCFIRPKLEWSHFEMP</sequence>
<evidence type="ECO:0000313" key="2">
    <source>
        <dbReference type="Proteomes" id="UP000028547"/>
    </source>
</evidence>
<accession>A0A084SKQ7</accession>
<protein>
    <submittedName>
        <fullName evidence="1">Uncharacterized protein</fullName>
    </submittedName>
</protein>
<comment type="caution">
    <text evidence="1">The sequence shown here is derived from an EMBL/GenBank/DDBJ whole genome shotgun (WGS) entry which is preliminary data.</text>
</comment>
<organism evidence="1 2">
    <name type="scientific">Archangium violaceum Cb vi76</name>
    <dbReference type="NCBI Taxonomy" id="1406225"/>
    <lineage>
        <taxon>Bacteria</taxon>
        <taxon>Pseudomonadati</taxon>
        <taxon>Myxococcota</taxon>
        <taxon>Myxococcia</taxon>
        <taxon>Myxococcales</taxon>
        <taxon>Cystobacterineae</taxon>
        <taxon>Archangiaceae</taxon>
        <taxon>Archangium</taxon>
    </lineage>
</organism>
<evidence type="ECO:0000313" key="1">
    <source>
        <dbReference type="EMBL" id="KFA89042.1"/>
    </source>
</evidence>
<dbReference type="EMBL" id="JPMI01000266">
    <property type="protein sequence ID" value="KFA89042.1"/>
    <property type="molecule type" value="Genomic_DNA"/>
</dbReference>
<name>A0A084SKQ7_9BACT</name>
<proteinExistence type="predicted"/>